<protein>
    <submittedName>
        <fullName evidence="3">Cupin domain-containing protein</fullName>
    </submittedName>
</protein>
<dbReference type="EMBL" id="JAHHHN010000002">
    <property type="protein sequence ID" value="MBW4560404.1"/>
    <property type="molecule type" value="Genomic_DNA"/>
</dbReference>
<dbReference type="InterPro" id="IPR011051">
    <property type="entry name" value="RmlC_Cupin_sf"/>
</dbReference>
<dbReference type="Proteomes" id="UP000715781">
    <property type="component" value="Unassembled WGS sequence"/>
</dbReference>
<dbReference type="InterPro" id="IPR053146">
    <property type="entry name" value="QDO-like"/>
</dbReference>
<comment type="caution">
    <text evidence="3">The sequence shown here is derived from an EMBL/GenBank/DDBJ whole genome shotgun (WGS) entry which is preliminary data.</text>
</comment>
<proteinExistence type="predicted"/>
<evidence type="ECO:0000313" key="3">
    <source>
        <dbReference type="EMBL" id="MBW4560404.1"/>
    </source>
</evidence>
<dbReference type="PROSITE" id="PS51257">
    <property type="entry name" value="PROKAR_LIPOPROTEIN"/>
    <property type="match status" value="1"/>
</dbReference>
<evidence type="ECO:0000256" key="1">
    <source>
        <dbReference type="SAM" id="SignalP"/>
    </source>
</evidence>
<dbReference type="InterPro" id="IPR013096">
    <property type="entry name" value="Cupin_2"/>
</dbReference>
<gene>
    <name evidence="3" type="ORF">KME32_04455</name>
</gene>
<sequence>MAAMKKLSMVIAGAAFSASCLGLEPVRASHTFDGELPHRQSNRPVVKDYLVVPPDPNIEGYYEPSGGLYNILVDSKQTQGTSTLFNFLIPPGGGTIPHTHHRDDEVFYVLSGNLSVLQINDNVETNLTAGPGGFVYLPQGRPHSFSNQGTETVSTLSFFAPGGIENFFRFIGRPKQIGPGGPDFTYDNIVQQYPEEFAKIQFSLPVTNPGAKDFVVVESQQQVGPVTSLVTKEQTTAGRFSAAILSLEPELEMPLQTQSSDGQLFYALSSGFAFQLGNHVEELVAGSAVYIAPNTPYSLMNAGLTAAKLLSFSITTPVPEPTLIPSLVVVALGLGVLRKKYPSKRKQAVKIEAN</sequence>
<dbReference type="SUPFAM" id="SSF51182">
    <property type="entry name" value="RmlC-like cupins"/>
    <property type="match status" value="1"/>
</dbReference>
<dbReference type="PANTHER" id="PTHR36440:SF1">
    <property type="entry name" value="PUTATIVE (AFU_ORTHOLOGUE AFUA_8G07350)-RELATED"/>
    <property type="match status" value="1"/>
</dbReference>
<feature type="domain" description="Cupin type-2" evidence="2">
    <location>
        <begin position="87"/>
        <end position="158"/>
    </location>
</feature>
<evidence type="ECO:0000259" key="2">
    <source>
        <dbReference type="Pfam" id="PF07883"/>
    </source>
</evidence>
<dbReference type="Gene3D" id="2.60.120.10">
    <property type="entry name" value="Jelly Rolls"/>
    <property type="match status" value="2"/>
</dbReference>
<feature type="signal peptide" evidence="1">
    <location>
        <begin position="1"/>
        <end position="22"/>
    </location>
</feature>
<dbReference type="PANTHER" id="PTHR36440">
    <property type="entry name" value="PUTATIVE (AFU_ORTHOLOGUE AFUA_8G07350)-RELATED"/>
    <property type="match status" value="1"/>
</dbReference>
<name>A0A951UEI3_9NOST</name>
<accession>A0A951UEI3</accession>
<organism evidence="3 4">
    <name type="scientific">Mojavia pulchra JT2-VF2</name>
    <dbReference type="NCBI Taxonomy" id="287848"/>
    <lineage>
        <taxon>Bacteria</taxon>
        <taxon>Bacillati</taxon>
        <taxon>Cyanobacteriota</taxon>
        <taxon>Cyanophyceae</taxon>
        <taxon>Nostocales</taxon>
        <taxon>Nostocaceae</taxon>
    </lineage>
</organism>
<reference evidence="3" key="1">
    <citation type="submission" date="2021-05" db="EMBL/GenBank/DDBJ databases">
        <authorList>
            <person name="Pietrasiak N."/>
            <person name="Ward R."/>
            <person name="Stajich J.E."/>
            <person name="Kurbessoian T."/>
        </authorList>
    </citation>
    <scope>NUCLEOTIDE SEQUENCE</scope>
    <source>
        <strain evidence="3">JT2-VF2</strain>
    </source>
</reference>
<dbReference type="InterPro" id="IPR014710">
    <property type="entry name" value="RmlC-like_jellyroll"/>
</dbReference>
<evidence type="ECO:0000313" key="4">
    <source>
        <dbReference type="Proteomes" id="UP000715781"/>
    </source>
</evidence>
<dbReference type="AlphaFoldDB" id="A0A951UEI3"/>
<reference evidence="3" key="2">
    <citation type="journal article" date="2022" name="Microbiol. Resour. Announc.">
        <title>Metagenome Sequencing to Explore Phylogenomics of Terrestrial Cyanobacteria.</title>
        <authorList>
            <person name="Ward R.D."/>
            <person name="Stajich J.E."/>
            <person name="Johansen J.R."/>
            <person name="Huntemann M."/>
            <person name="Clum A."/>
            <person name="Foster B."/>
            <person name="Foster B."/>
            <person name="Roux S."/>
            <person name="Palaniappan K."/>
            <person name="Varghese N."/>
            <person name="Mukherjee S."/>
            <person name="Reddy T.B.K."/>
            <person name="Daum C."/>
            <person name="Copeland A."/>
            <person name="Chen I.A."/>
            <person name="Ivanova N.N."/>
            <person name="Kyrpides N.C."/>
            <person name="Shapiro N."/>
            <person name="Eloe-Fadrosh E.A."/>
            <person name="Pietrasiak N."/>
        </authorList>
    </citation>
    <scope>NUCLEOTIDE SEQUENCE</scope>
    <source>
        <strain evidence="3">JT2-VF2</strain>
    </source>
</reference>
<dbReference type="Pfam" id="PF07883">
    <property type="entry name" value="Cupin_2"/>
    <property type="match status" value="1"/>
</dbReference>
<keyword evidence="1" id="KW-0732">Signal</keyword>
<feature type="chain" id="PRO_5037139769" evidence="1">
    <location>
        <begin position="23"/>
        <end position="354"/>
    </location>
</feature>